<dbReference type="InterPro" id="IPR043597">
    <property type="entry name" value="TPH_dom"/>
</dbReference>
<evidence type="ECO:0000256" key="14">
    <source>
        <dbReference type="SAM" id="Coils"/>
    </source>
</evidence>
<protein>
    <recommendedName>
        <fullName evidence="4">Meiosis-specific nuclear structural protein 1</fullName>
    </recommendedName>
</protein>
<keyword evidence="12" id="KW-0966">Cell projection</keyword>
<evidence type="ECO:0000256" key="3">
    <source>
        <dbReference type="ARBA" id="ARBA00009158"/>
    </source>
</evidence>
<evidence type="ECO:0000256" key="10">
    <source>
        <dbReference type="ARBA" id="ARBA00023242"/>
    </source>
</evidence>
<evidence type="ECO:0000313" key="16">
    <source>
        <dbReference type="EMBL" id="JAS10897.1"/>
    </source>
</evidence>
<comment type="function">
    <text evidence="13">Microtubule inner protein (MIP) part of the dynein-decorated doublet microtubules (DMTs) in cilia axoneme, which is required for motile cilia beating. May play a role in the control of meiotic division and germ cell differentiation through regulation of pairing and recombination during meiosis. Required for sperm flagella assembly. May play a role in the assembly and function of the outer dynein arm-docking complex (ODA-DC). ODA-DC mediates outer dynein arms (ODA) binding onto the axonemal doublet microtubules.</text>
</comment>
<feature type="coiled-coil region" evidence="14">
    <location>
        <begin position="243"/>
        <end position="330"/>
    </location>
</feature>
<keyword evidence="10" id="KW-0539">Nucleus</keyword>
<keyword evidence="11" id="KW-0469">Meiosis</keyword>
<feature type="coiled-coil region" evidence="14">
    <location>
        <begin position="46"/>
        <end position="166"/>
    </location>
</feature>
<comment type="similarity">
    <text evidence="3">Belongs to the MNS1 family.</text>
</comment>
<evidence type="ECO:0000256" key="2">
    <source>
        <dbReference type="ARBA" id="ARBA00004611"/>
    </source>
</evidence>
<evidence type="ECO:0000256" key="5">
    <source>
        <dbReference type="ARBA" id="ARBA00022490"/>
    </source>
</evidence>
<keyword evidence="9" id="KW-0206">Cytoskeleton</keyword>
<keyword evidence="8" id="KW-0969">Cilium</keyword>
<name>A0A1B6CBQ1_9HEMI</name>
<evidence type="ECO:0000256" key="9">
    <source>
        <dbReference type="ARBA" id="ARBA00023212"/>
    </source>
</evidence>
<keyword evidence="5" id="KW-0963">Cytoplasm</keyword>
<accession>A0A1B6CBQ1</accession>
<dbReference type="Pfam" id="PF13868">
    <property type="entry name" value="TPH"/>
    <property type="match status" value="1"/>
</dbReference>
<evidence type="ECO:0000256" key="13">
    <source>
        <dbReference type="ARBA" id="ARBA00046114"/>
    </source>
</evidence>
<gene>
    <name evidence="16" type="ORF">g.5883</name>
</gene>
<comment type="subcellular location">
    <subcellularLocation>
        <location evidence="2">Cytoplasm</location>
        <location evidence="2">Cytoskeleton</location>
        <location evidence="2">Flagellum axoneme</location>
    </subcellularLocation>
    <subcellularLocation>
        <location evidence="1">Nucleus</location>
    </subcellularLocation>
</comment>
<feature type="domain" description="Trichohyalin-plectin-homology" evidence="15">
    <location>
        <begin position="101"/>
        <end position="452"/>
    </location>
</feature>
<feature type="coiled-coil region" evidence="14">
    <location>
        <begin position="400"/>
        <end position="442"/>
    </location>
</feature>
<reference evidence="16" key="1">
    <citation type="submission" date="2015-12" db="EMBL/GenBank/DDBJ databases">
        <title>De novo transcriptome assembly of four potential Pierce s Disease insect vectors from Arizona vineyards.</title>
        <authorList>
            <person name="Tassone E.E."/>
        </authorList>
    </citation>
    <scope>NUCLEOTIDE SEQUENCE</scope>
</reference>
<evidence type="ECO:0000256" key="7">
    <source>
        <dbReference type="ARBA" id="ARBA00023054"/>
    </source>
</evidence>
<organism evidence="16">
    <name type="scientific">Clastoptera arizonana</name>
    <name type="common">Arizona spittle bug</name>
    <dbReference type="NCBI Taxonomy" id="38151"/>
    <lineage>
        <taxon>Eukaryota</taxon>
        <taxon>Metazoa</taxon>
        <taxon>Ecdysozoa</taxon>
        <taxon>Arthropoda</taxon>
        <taxon>Hexapoda</taxon>
        <taxon>Insecta</taxon>
        <taxon>Pterygota</taxon>
        <taxon>Neoptera</taxon>
        <taxon>Paraneoptera</taxon>
        <taxon>Hemiptera</taxon>
        <taxon>Auchenorrhyncha</taxon>
        <taxon>Cercopoidea</taxon>
        <taxon>Clastopteridae</taxon>
        <taxon>Clastoptera</taxon>
    </lineage>
</organism>
<evidence type="ECO:0000256" key="11">
    <source>
        <dbReference type="ARBA" id="ARBA00023254"/>
    </source>
</evidence>
<dbReference type="PANTHER" id="PTHR19265:SF0">
    <property type="entry name" value="MEIOSIS-SPECIFIC NUCLEAR STRUCTURAL PROTEIN 1"/>
    <property type="match status" value="1"/>
</dbReference>
<dbReference type="InterPro" id="IPR026504">
    <property type="entry name" value="MNS1"/>
</dbReference>
<dbReference type="EMBL" id="GEDC01026401">
    <property type="protein sequence ID" value="JAS10897.1"/>
    <property type="molecule type" value="Transcribed_RNA"/>
</dbReference>
<evidence type="ECO:0000256" key="1">
    <source>
        <dbReference type="ARBA" id="ARBA00004123"/>
    </source>
</evidence>
<dbReference type="GO" id="GO:0051321">
    <property type="term" value="P:meiotic cell cycle"/>
    <property type="evidence" value="ECO:0007669"/>
    <property type="project" value="UniProtKB-KW"/>
</dbReference>
<keyword evidence="7 14" id="KW-0175">Coiled coil</keyword>
<evidence type="ECO:0000259" key="15">
    <source>
        <dbReference type="Pfam" id="PF13868"/>
    </source>
</evidence>
<proteinExistence type="inferred from homology"/>
<sequence>MASGFKREFQLMEERKELLIRKKFEEIEAERSRIDQKAKIRLIDRRMHMERLEAEMEEKLVRAKEAELIRAAQVEQEEKLASEMKRIQHQEAVKLKLRQKLRESSQELRELESKLKAAYVTKELTAQLAEKELIKMEEKLQEQKVYEMLEEERQRAEEKRRQNLTSSKSKKLEYRHQLQEQIIDAYKKQQEAYQEFLKEKALLDDVVRLIHEEDQREEEIKMIKMKKTKQELEEFCKMRDIWRQKLKADIEEEDRRINEFLQQRQKEERIKMEEARRKEETKTKVHEILAHAMTEKAKEKLEKEDIRLELIELEKKEMDEKKRREEIEKTLRSRLELKNCYKQQFLERWTKLKEEEEQEAVYKQKLLEKFAEDQRLDQMTAERRKMKMLQYKEELTTLLEERHKKRLEEMHELMALEEAEKKEEAKRRKLIEEERLRMLKQHASKLIGYLPRGLLRDDDFVQLGENFTEEYNKFRSVNTPSCQ</sequence>
<evidence type="ECO:0000256" key="8">
    <source>
        <dbReference type="ARBA" id="ARBA00023069"/>
    </source>
</evidence>
<evidence type="ECO:0000256" key="6">
    <source>
        <dbReference type="ARBA" id="ARBA00022846"/>
    </source>
</evidence>
<keyword evidence="6" id="KW-0282">Flagellum</keyword>
<dbReference type="GO" id="GO:0005634">
    <property type="term" value="C:nucleus"/>
    <property type="evidence" value="ECO:0007669"/>
    <property type="project" value="UniProtKB-SubCell"/>
</dbReference>
<evidence type="ECO:0000256" key="12">
    <source>
        <dbReference type="ARBA" id="ARBA00023273"/>
    </source>
</evidence>
<dbReference type="PANTHER" id="PTHR19265">
    <property type="entry name" value="MEIOSIS-SPECIFIC NUCLEAR STRUCTURAL PROTEIN 1"/>
    <property type="match status" value="1"/>
</dbReference>
<dbReference type="AlphaFoldDB" id="A0A1B6CBQ1"/>
<dbReference type="GO" id="GO:0031514">
    <property type="term" value="C:motile cilium"/>
    <property type="evidence" value="ECO:0007669"/>
    <property type="project" value="TreeGrafter"/>
</dbReference>
<evidence type="ECO:0000256" key="4">
    <source>
        <dbReference type="ARBA" id="ARBA00014813"/>
    </source>
</evidence>
<dbReference type="GO" id="GO:0044782">
    <property type="term" value="P:cilium organization"/>
    <property type="evidence" value="ECO:0007669"/>
    <property type="project" value="TreeGrafter"/>
</dbReference>